<comment type="subcellular location">
    <subcellularLocation>
        <location evidence="1">Cell outer membrane</location>
        <topology evidence="1">Multi-pass membrane protein</topology>
    </subcellularLocation>
</comment>
<evidence type="ECO:0000256" key="6">
    <source>
        <dbReference type="ARBA" id="ARBA00023136"/>
    </source>
</evidence>
<keyword evidence="2" id="KW-0813">Transport</keyword>
<dbReference type="OrthoDB" id="261455at2"/>
<evidence type="ECO:0000256" key="7">
    <source>
        <dbReference type="ARBA" id="ARBA00023237"/>
    </source>
</evidence>
<dbReference type="GO" id="GO:0044718">
    <property type="term" value="P:siderophore transmembrane transport"/>
    <property type="evidence" value="ECO:0007669"/>
    <property type="project" value="TreeGrafter"/>
</dbReference>
<dbReference type="InterPro" id="IPR000531">
    <property type="entry name" value="Beta-barrel_TonB"/>
</dbReference>
<dbReference type="SUPFAM" id="SSF56935">
    <property type="entry name" value="Porins"/>
    <property type="match status" value="1"/>
</dbReference>
<evidence type="ECO:0000256" key="2">
    <source>
        <dbReference type="ARBA" id="ARBA00022448"/>
    </source>
</evidence>
<dbReference type="GO" id="GO:0009279">
    <property type="term" value="C:cell outer membrane"/>
    <property type="evidence" value="ECO:0007669"/>
    <property type="project" value="UniProtKB-SubCell"/>
</dbReference>
<sequence precursor="true">MYLRSLVSLRTILAFSVIPAVAATLHADEPEFRLLRIAQYYYGDGANEIRLVQAETTPAEITQPADFGVGSTQFTGLQDDDADAGGRLDLSELLEPELPTAAATTLNSPAQVEAIQELTGRVETGAVATAPLDIVPASTFNLVSTPDAAETLVEVANTQTVKARRRSPIGFDPRIRGYYEGQIHTALDGGFQTPVRGDLDATLSKFDQALIANTEVISGPYGLRHGSNFAFINVDTIPTPRYEGGAENHIRLGTNVRANGGQTYNTATVYGGGERAGYYANVGYRKGSDYSAGNGLAIPSSYDAFNLFSAVGFDIDDDTRMETKFSLVNQGETEYAGQFFDVDDLKHYGLTHSIIHNDDRSGMGYRVDAWVSDTSFNGDTDLSGKRRPDFTVLNRVDAALRAAAPPTPPLSAQFNGDVDGTLTTAGFRAGMTQQYNSDSSVGAGFDFRYVEQRISERYDISEFGFADPRFETGLPSAEIFDPGMYAELTEGITDAWRLAIGARIALVATEADANTLTERSNFKDGGTGPVNRDLDVSDTLASFYITNDFDLNRNWRSRIGMGYAERLPNLTDRYSDGLFLAVIQSGFSRVIGNPELSKERNWQADVRLDFDYDNVRGRVSAFHAWILDYVTYSANEISDPTGARLLNAINTDYATLAGFEAYGEADLARGLQCFASLSYLDGRDREIDQPLAGIYPLESRLGLRLVDPSAANSWGMEWGWRIVDNQDRLGTLRAVGTATTPIPLETATPGFGVSYLRGYVRPTDRLSITGGIENLFDRNYYEHLNLRLPADATFGNTIAYSPGITPYVGVEIDY</sequence>
<dbReference type="Proteomes" id="UP000315010">
    <property type="component" value="Unassembled WGS sequence"/>
</dbReference>
<keyword evidence="4" id="KW-0812">Transmembrane</keyword>
<dbReference type="PANTHER" id="PTHR30069">
    <property type="entry name" value="TONB-DEPENDENT OUTER MEMBRANE RECEPTOR"/>
    <property type="match status" value="1"/>
</dbReference>
<accession>A0A5C5Z9T2</accession>
<evidence type="ECO:0000259" key="9">
    <source>
        <dbReference type="Pfam" id="PF00593"/>
    </source>
</evidence>
<evidence type="ECO:0000313" key="11">
    <source>
        <dbReference type="Proteomes" id="UP000315010"/>
    </source>
</evidence>
<keyword evidence="3" id="KW-1134">Transmembrane beta strand</keyword>
<feature type="domain" description="TonB-dependent receptor-like beta-barrel" evidence="9">
    <location>
        <begin position="297"/>
        <end position="775"/>
    </location>
</feature>
<dbReference type="RefSeq" id="WP_146400356.1">
    <property type="nucleotide sequence ID" value="NZ_SJPJ01000001.1"/>
</dbReference>
<evidence type="ECO:0000256" key="5">
    <source>
        <dbReference type="ARBA" id="ARBA00023077"/>
    </source>
</evidence>
<evidence type="ECO:0000256" key="4">
    <source>
        <dbReference type="ARBA" id="ARBA00022692"/>
    </source>
</evidence>
<keyword evidence="11" id="KW-1185">Reference proteome</keyword>
<protein>
    <submittedName>
        <fullName evidence="10">TonB dependent receptor</fullName>
    </submittedName>
</protein>
<dbReference type="EMBL" id="SJPJ01000001">
    <property type="protein sequence ID" value="TWT83293.1"/>
    <property type="molecule type" value="Genomic_DNA"/>
</dbReference>
<dbReference type="InterPro" id="IPR039426">
    <property type="entry name" value="TonB-dep_rcpt-like"/>
</dbReference>
<organism evidence="10 11">
    <name type="scientific">Novipirellula herctigrandis</name>
    <dbReference type="NCBI Taxonomy" id="2527986"/>
    <lineage>
        <taxon>Bacteria</taxon>
        <taxon>Pseudomonadati</taxon>
        <taxon>Planctomycetota</taxon>
        <taxon>Planctomycetia</taxon>
        <taxon>Pirellulales</taxon>
        <taxon>Pirellulaceae</taxon>
        <taxon>Novipirellula</taxon>
    </lineage>
</organism>
<keyword evidence="7" id="KW-0998">Cell outer membrane</keyword>
<comment type="caution">
    <text evidence="10">The sequence shown here is derived from an EMBL/GenBank/DDBJ whole genome shotgun (WGS) entry which is preliminary data.</text>
</comment>
<dbReference type="InterPro" id="IPR036942">
    <property type="entry name" value="Beta-barrel_TonB_sf"/>
</dbReference>
<evidence type="ECO:0000256" key="1">
    <source>
        <dbReference type="ARBA" id="ARBA00004571"/>
    </source>
</evidence>
<keyword evidence="6" id="KW-0472">Membrane</keyword>
<reference evidence="10 11" key="1">
    <citation type="submission" date="2019-02" db="EMBL/GenBank/DDBJ databases">
        <title>Deep-cultivation of Planctomycetes and their phenomic and genomic characterization uncovers novel biology.</title>
        <authorList>
            <person name="Wiegand S."/>
            <person name="Jogler M."/>
            <person name="Boedeker C."/>
            <person name="Pinto D."/>
            <person name="Vollmers J."/>
            <person name="Rivas-Marin E."/>
            <person name="Kohn T."/>
            <person name="Peeters S.H."/>
            <person name="Heuer A."/>
            <person name="Rast P."/>
            <person name="Oberbeckmann S."/>
            <person name="Bunk B."/>
            <person name="Jeske O."/>
            <person name="Meyerdierks A."/>
            <person name="Storesund J.E."/>
            <person name="Kallscheuer N."/>
            <person name="Luecker S."/>
            <person name="Lage O.M."/>
            <person name="Pohl T."/>
            <person name="Merkel B.J."/>
            <person name="Hornburger P."/>
            <person name="Mueller R.-W."/>
            <person name="Bruemmer F."/>
            <person name="Labrenz M."/>
            <person name="Spormann A.M."/>
            <person name="Op Den Camp H."/>
            <person name="Overmann J."/>
            <person name="Amann R."/>
            <person name="Jetten M.S.M."/>
            <person name="Mascher T."/>
            <person name="Medema M.H."/>
            <person name="Devos D.P."/>
            <person name="Kaster A.-K."/>
            <person name="Ovreas L."/>
            <person name="Rohde M."/>
            <person name="Galperin M.Y."/>
            <person name="Jogler C."/>
        </authorList>
    </citation>
    <scope>NUCLEOTIDE SEQUENCE [LARGE SCALE GENOMIC DNA]</scope>
    <source>
        <strain evidence="10 11">CA13</strain>
    </source>
</reference>
<keyword evidence="10" id="KW-0675">Receptor</keyword>
<dbReference type="Gene3D" id="2.40.170.20">
    <property type="entry name" value="TonB-dependent receptor, beta-barrel domain"/>
    <property type="match status" value="1"/>
</dbReference>
<evidence type="ECO:0000313" key="10">
    <source>
        <dbReference type="EMBL" id="TWT83293.1"/>
    </source>
</evidence>
<name>A0A5C5Z9T2_9BACT</name>
<gene>
    <name evidence="10" type="ORF">CA13_47580</name>
</gene>
<keyword evidence="5" id="KW-0798">TonB box</keyword>
<dbReference type="PANTHER" id="PTHR30069:SF49">
    <property type="entry name" value="OUTER MEMBRANE PROTEIN C"/>
    <property type="match status" value="1"/>
</dbReference>
<feature type="chain" id="PRO_5022706915" evidence="8">
    <location>
        <begin position="23"/>
        <end position="814"/>
    </location>
</feature>
<dbReference type="Pfam" id="PF00593">
    <property type="entry name" value="TonB_dep_Rec_b-barrel"/>
    <property type="match status" value="1"/>
</dbReference>
<keyword evidence="8" id="KW-0732">Signal</keyword>
<evidence type="ECO:0000256" key="8">
    <source>
        <dbReference type="SAM" id="SignalP"/>
    </source>
</evidence>
<evidence type="ECO:0000256" key="3">
    <source>
        <dbReference type="ARBA" id="ARBA00022452"/>
    </source>
</evidence>
<dbReference type="GO" id="GO:0015344">
    <property type="term" value="F:siderophore uptake transmembrane transporter activity"/>
    <property type="evidence" value="ECO:0007669"/>
    <property type="project" value="TreeGrafter"/>
</dbReference>
<dbReference type="AlphaFoldDB" id="A0A5C5Z9T2"/>
<proteinExistence type="predicted"/>
<feature type="signal peptide" evidence="8">
    <location>
        <begin position="1"/>
        <end position="22"/>
    </location>
</feature>